<keyword evidence="3" id="KW-1185">Reference proteome</keyword>
<evidence type="ECO:0000313" key="2">
    <source>
        <dbReference type="EMBL" id="MER7187444.1"/>
    </source>
</evidence>
<evidence type="ECO:0008006" key="4">
    <source>
        <dbReference type="Google" id="ProtNLM"/>
    </source>
</evidence>
<sequence>MVTAAWSGLPPIQRALGTGGPVADAGFGGRLPTWQNPSFTATRSHAVLDGESSARLAGGGLAGTPGAGAGAMSGLERPVQALPLAGPTGAAGQAGQMGSTAGRRASVPVVPLRAVGGGSAGAAGSVGSARPAGSAGPAGAAGSAGSVAPAVQRVPLAG</sequence>
<protein>
    <recommendedName>
        <fullName evidence="4">PPE family C-terminal domain-containing protein</fullName>
    </recommendedName>
</protein>
<organism evidence="2 3">
    <name type="scientific">Streptomyces hyaluromycini</name>
    <dbReference type="NCBI Taxonomy" id="1377993"/>
    <lineage>
        <taxon>Bacteria</taxon>
        <taxon>Bacillati</taxon>
        <taxon>Actinomycetota</taxon>
        <taxon>Actinomycetes</taxon>
        <taxon>Kitasatosporales</taxon>
        <taxon>Streptomycetaceae</taxon>
        <taxon>Streptomyces</taxon>
    </lineage>
</organism>
<comment type="caution">
    <text evidence="2">The sequence shown here is derived from an EMBL/GenBank/DDBJ whole genome shotgun (WGS) entry which is preliminary data.</text>
</comment>
<gene>
    <name evidence="2" type="ORF">ABT404_49655</name>
</gene>
<feature type="region of interest" description="Disordered" evidence="1">
    <location>
        <begin position="120"/>
        <end position="158"/>
    </location>
</feature>
<evidence type="ECO:0000313" key="3">
    <source>
        <dbReference type="Proteomes" id="UP001474181"/>
    </source>
</evidence>
<dbReference type="Proteomes" id="UP001474181">
    <property type="component" value="Unassembled WGS sequence"/>
</dbReference>
<feature type="compositionally biased region" description="Low complexity" evidence="1">
    <location>
        <begin position="82"/>
        <end position="102"/>
    </location>
</feature>
<feature type="non-terminal residue" evidence="2">
    <location>
        <position position="158"/>
    </location>
</feature>
<feature type="region of interest" description="Disordered" evidence="1">
    <location>
        <begin position="82"/>
        <end position="105"/>
    </location>
</feature>
<name>A0ABV1XEH2_9ACTN</name>
<accession>A0ABV1XEH2</accession>
<feature type="compositionally biased region" description="Low complexity" evidence="1">
    <location>
        <begin position="122"/>
        <end position="151"/>
    </location>
</feature>
<reference evidence="2 3" key="1">
    <citation type="submission" date="2024-06" db="EMBL/GenBank/DDBJ databases">
        <title>The Natural Products Discovery Center: Release of the First 8490 Sequenced Strains for Exploring Actinobacteria Biosynthetic Diversity.</title>
        <authorList>
            <person name="Kalkreuter E."/>
            <person name="Kautsar S.A."/>
            <person name="Yang D."/>
            <person name="Bader C.D."/>
            <person name="Teijaro C.N."/>
            <person name="Fluegel L."/>
            <person name="Davis C.M."/>
            <person name="Simpson J.R."/>
            <person name="Lauterbach L."/>
            <person name="Steele A.D."/>
            <person name="Gui C."/>
            <person name="Meng S."/>
            <person name="Li G."/>
            <person name="Viehrig K."/>
            <person name="Ye F."/>
            <person name="Su P."/>
            <person name="Kiefer A.F."/>
            <person name="Nichols A."/>
            <person name="Cepeda A.J."/>
            <person name="Yan W."/>
            <person name="Fan B."/>
            <person name="Jiang Y."/>
            <person name="Adhikari A."/>
            <person name="Zheng C.-J."/>
            <person name="Schuster L."/>
            <person name="Cowan T.M."/>
            <person name="Smanski M.J."/>
            <person name="Chevrette M.G."/>
            <person name="De Carvalho L.P.S."/>
            <person name="Shen B."/>
        </authorList>
    </citation>
    <scope>NUCLEOTIDE SEQUENCE [LARGE SCALE GENOMIC DNA]</scope>
    <source>
        <strain evidence="2 3">NPDC000234</strain>
    </source>
</reference>
<evidence type="ECO:0000256" key="1">
    <source>
        <dbReference type="SAM" id="MobiDB-lite"/>
    </source>
</evidence>
<dbReference type="EMBL" id="JBEPEK010000811">
    <property type="protein sequence ID" value="MER7187444.1"/>
    <property type="molecule type" value="Genomic_DNA"/>
</dbReference>
<proteinExistence type="predicted"/>